<dbReference type="RefSeq" id="WP_063245103.1">
    <property type="nucleotide sequence ID" value="NZ_CP168967.1"/>
</dbReference>
<reference evidence="2 3" key="1">
    <citation type="submission" date="2016-03" db="EMBL/GenBank/DDBJ databases">
        <authorList>
            <person name="Ploux O."/>
        </authorList>
    </citation>
    <scope>NUCLEOTIDE SEQUENCE [LARGE SCALE GENOMIC DNA]</scope>
    <source>
        <strain evidence="2 3">BER2</strain>
    </source>
</reference>
<proteinExistence type="predicted"/>
<dbReference type="EMBL" id="LUKF01000020">
    <property type="protein sequence ID" value="KYG60331.1"/>
    <property type="molecule type" value="Genomic_DNA"/>
</dbReference>
<feature type="chain" id="PRO_5007572539" evidence="1">
    <location>
        <begin position="20"/>
        <end position="130"/>
    </location>
</feature>
<dbReference type="AlphaFoldDB" id="A0A150WBP6"/>
<comment type="caution">
    <text evidence="2">The sequence shown here is derived from an EMBL/GenBank/DDBJ whole genome shotgun (WGS) entry which is preliminary data.</text>
</comment>
<organism evidence="2 3">
    <name type="scientific">Bdellovibrio bacteriovorus</name>
    <dbReference type="NCBI Taxonomy" id="959"/>
    <lineage>
        <taxon>Bacteria</taxon>
        <taxon>Pseudomonadati</taxon>
        <taxon>Bdellovibrionota</taxon>
        <taxon>Bdellovibrionia</taxon>
        <taxon>Bdellovibrionales</taxon>
        <taxon>Pseudobdellovibrionaceae</taxon>
        <taxon>Bdellovibrio</taxon>
    </lineage>
</organism>
<gene>
    <name evidence="2" type="ORF">AZI85_12715</name>
</gene>
<protein>
    <submittedName>
        <fullName evidence="2">Uncharacterized protein</fullName>
    </submittedName>
</protein>
<dbReference type="Proteomes" id="UP000075391">
    <property type="component" value="Unassembled WGS sequence"/>
</dbReference>
<accession>A0A150WBP6</accession>
<dbReference type="OrthoDB" id="5294325at2"/>
<name>A0A150WBP6_BDEBC</name>
<sequence length="130" mass="14832">MKYIFAICAIVLTSLSTLADTLPVKSCEAITNTHLFKFEQVGKDIQATLEDKKLQRYSDLSNPKEGKLKIFGKQKTTILIEGKDLTDFVKLRYLPRELLVGMMMGRPEYIGEEDILYSYADEFIVALKCK</sequence>
<keyword evidence="1" id="KW-0732">Signal</keyword>
<evidence type="ECO:0000313" key="2">
    <source>
        <dbReference type="EMBL" id="KYG60331.1"/>
    </source>
</evidence>
<feature type="signal peptide" evidence="1">
    <location>
        <begin position="1"/>
        <end position="19"/>
    </location>
</feature>
<evidence type="ECO:0000256" key="1">
    <source>
        <dbReference type="SAM" id="SignalP"/>
    </source>
</evidence>
<evidence type="ECO:0000313" key="3">
    <source>
        <dbReference type="Proteomes" id="UP000075391"/>
    </source>
</evidence>